<evidence type="ECO:0000256" key="3">
    <source>
        <dbReference type="ARBA" id="ARBA00022676"/>
    </source>
</evidence>
<gene>
    <name evidence="7" type="primary">TBLA0C07250</name>
    <name evidence="7" type="ORF">TBLA_0C07250</name>
</gene>
<protein>
    <recommendedName>
        <fullName evidence="9">Glycosyltransferase family 91 protein</fullName>
    </recommendedName>
</protein>
<evidence type="ECO:0000256" key="4">
    <source>
        <dbReference type="ARBA" id="ARBA00022968"/>
    </source>
</evidence>
<feature type="transmembrane region" description="Helical" evidence="6">
    <location>
        <begin position="85"/>
        <end position="103"/>
    </location>
</feature>
<dbReference type="Proteomes" id="UP000002866">
    <property type="component" value="Chromosome 3"/>
</dbReference>
<dbReference type="KEGG" id="tbl:TBLA_0C07250"/>
<dbReference type="GeneID" id="14495496"/>
<dbReference type="Pfam" id="PF12141">
    <property type="entry name" value="BMT"/>
    <property type="match status" value="2"/>
</dbReference>
<name>I2H2B4_HENB6</name>
<keyword evidence="4" id="KW-0735">Signal-anchor</keyword>
<evidence type="ECO:0000256" key="2">
    <source>
        <dbReference type="ARBA" id="ARBA00009486"/>
    </source>
</evidence>
<keyword evidence="6" id="KW-0472">Membrane</keyword>
<dbReference type="GO" id="GO:0071555">
    <property type="term" value="P:cell wall organization"/>
    <property type="evidence" value="ECO:0007669"/>
    <property type="project" value="UniProtKB-KW"/>
</dbReference>
<keyword evidence="3" id="KW-0328">Glycosyltransferase</keyword>
<evidence type="ECO:0000313" key="7">
    <source>
        <dbReference type="EMBL" id="CCH60516.1"/>
    </source>
</evidence>
<dbReference type="AlphaFoldDB" id="I2H2B4"/>
<accession>I2H2B4</accession>
<dbReference type="RefSeq" id="XP_004180035.1">
    <property type="nucleotide sequence ID" value="XM_004179987.1"/>
</dbReference>
<sequence length="692" mass="79875">MSLIQEQGDDRENISLDTLMQTTCTGENKSIDNSLEANGTGVDQGICSNIFQLKLQNLKSSSRYVAHILRSRCNFRFLMNSKLKLRMVILLSLIVILSSFHILSGSSIKNTTYFFSSNNRLKPVTSKKDLLSSDFSSILKVKSFKNRPINNIMRNRKFEEYSFNSYLTNLDPDFLIDNHSKKFQNLAEGEKKDIEKKLDCDSLKYSSKISYSSDRTIISDDIISIRKQLLDANDEFSRAIVATDEKDKELDEIIKKRWFQFGASSVWLESEQCYLTISRILYTPKEDKSQPKISFLRAQTFDRNWNELTGKRIAKIDVVAPANIEKELKKIDDEYGLSNGCESIVSDPNVYEKCISKQNNQRLEAQERKNLLLDKYFVTYPTIYKIPFDTDGKFRGPEDPRIILRKIHNNEEPVIIFNMGNEEGRGIHTFLPHRAIEQLQKLKVSNFKVLKKEKNWTPFFTEDDIPASILLRGFIHFVYSFSPFQILKCSLDDGYCDMITGVNSEKFKSFHAIRGASQFVPLPEPIPQVRDTQIWLGFPKTHSSGCGCGSHFYRPLMMLMIEHNGLFHQEFIAPNINFNVNVQSWDHGDARCDWNNVMTPNSIAAWDIVEHDHKSNKIEDYLVLTYSEADEVSKVVIIRGLVNHILQMYHKKDVSEKYTPSPFTRNMMKKTVSCAINQLRDDCAKYAEIHNL</sequence>
<comment type="subcellular location">
    <subcellularLocation>
        <location evidence="1">Membrane</location>
        <topology evidence="1">Single-pass type II membrane protein</topology>
    </subcellularLocation>
</comment>
<dbReference type="OMA" id="MVNRIVY"/>
<keyword evidence="6" id="KW-1133">Transmembrane helix</keyword>
<dbReference type="GO" id="GO:0016020">
    <property type="term" value="C:membrane"/>
    <property type="evidence" value="ECO:0007669"/>
    <property type="project" value="UniProtKB-SubCell"/>
</dbReference>
<dbReference type="InParanoid" id="I2H2B4"/>
<dbReference type="STRING" id="1071380.I2H2B4"/>
<organism evidence="7 8">
    <name type="scientific">Henningerozyma blattae (strain ATCC 34711 / CBS 6284 / DSM 70876 / NBRC 10599 / NRRL Y-10934 / UCD 77-7)</name>
    <name type="common">Yeast</name>
    <name type="synonym">Tetrapisispora blattae</name>
    <dbReference type="NCBI Taxonomy" id="1071380"/>
    <lineage>
        <taxon>Eukaryota</taxon>
        <taxon>Fungi</taxon>
        <taxon>Dikarya</taxon>
        <taxon>Ascomycota</taxon>
        <taxon>Saccharomycotina</taxon>
        <taxon>Saccharomycetes</taxon>
        <taxon>Saccharomycetales</taxon>
        <taxon>Saccharomycetaceae</taxon>
        <taxon>Henningerozyma</taxon>
    </lineage>
</organism>
<evidence type="ECO:0008006" key="9">
    <source>
        <dbReference type="Google" id="ProtNLM"/>
    </source>
</evidence>
<keyword evidence="5" id="KW-0961">Cell wall biogenesis/degradation</keyword>
<dbReference type="GO" id="GO:0000030">
    <property type="term" value="F:mannosyltransferase activity"/>
    <property type="evidence" value="ECO:0007669"/>
    <property type="project" value="InterPro"/>
</dbReference>
<dbReference type="eggNOG" id="ENOG502QTZG">
    <property type="taxonomic scope" value="Eukaryota"/>
</dbReference>
<evidence type="ECO:0000256" key="6">
    <source>
        <dbReference type="SAM" id="Phobius"/>
    </source>
</evidence>
<dbReference type="EMBL" id="HE806318">
    <property type="protein sequence ID" value="CCH60516.1"/>
    <property type="molecule type" value="Genomic_DNA"/>
</dbReference>
<evidence type="ECO:0000256" key="5">
    <source>
        <dbReference type="ARBA" id="ARBA00023316"/>
    </source>
</evidence>
<reference evidence="7 8" key="1">
    <citation type="journal article" date="2011" name="Proc. Natl. Acad. Sci. U.S.A.">
        <title>Evolutionary erosion of yeast sex chromosomes by mating-type switching accidents.</title>
        <authorList>
            <person name="Gordon J.L."/>
            <person name="Armisen D."/>
            <person name="Proux-Wera E."/>
            <person name="Oheigeartaigh S.S."/>
            <person name="Byrne K.P."/>
            <person name="Wolfe K.H."/>
        </authorList>
    </citation>
    <scope>NUCLEOTIDE SEQUENCE [LARGE SCALE GENOMIC DNA]</scope>
    <source>
        <strain evidence="8">ATCC 34711 / CBS 6284 / DSM 70876 / NBRC 10599 / NRRL Y-10934 / UCD 77-7</strain>
    </source>
</reference>
<proteinExistence type="inferred from homology"/>
<keyword evidence="6" id="KW-0812">Transmembrane</keyword>
<dbReference type="InterPro" id="IPR021988">
    <property type="entry name" value="BMT1"/>
</dbReference>
<dbReference type="HOGENOM" id="CLU_013841_0_0_1"/>
<keyword evidence="3" id="KW-0808">Transferase</keyword>
<dbReference type="OrthoDB" id="3631276at2759"/>
<evidence type="ECO:0000256" key="1">
    <source>
        <dbReference type="ARBA" id="ARBA00004606"/>
    </source>
</evidence>
<keyword evidence="8" id="KW-1185">Reference proteome</keyword>
<comment type="similarity">
    <text evidence="2">Belongs to the BMT family.</text>
</comment>
<evidence type="ECO:0000313" key="8">
    <source>
        <dbReference type="Proteomes" id="UP000002866"/>
    </source>
</evidence>